<dbReference type="GO" id="GO:0004803">
    <property type="term" value="F:transposase activity"/>
    <property type="evidence" value="ECO:0007669"/>
    <property type="project" value="InterPro"/>
</dbReference>
<dbReference type="Pfam" id="PF14319">
    <property type="entry name" value="Zn_Tnp_IS91"/>
    <property type="match status" value="1"/>
</dbReference>
<organism evidence="3 4">
    <name type="scientific">Rubripirellula obstinata</name>
    <dbReference type="NCBI Taxonomy" id="406547"/>
    <lineage>
        <taxon>Bacteria</taxon>
        <taxon>Pseudomonadati</taxon>
        <taxon>Planctomycetota</taxon>
        <taxon>Planctomycetia</taxon>
        <taxon>Pirellulales</taxon>
        <taxon>Pirellulaceae</taxon>
        <taxon>Rubripirellula</taxon>
    </lineage>
</organism>
<dbReference type="GO" id="GO:0006313">
    <property type="term" value="P:DNA transposition"/>
    <property type="evidence" value="ECO:0007669"/>
    <property type="project" value="InterPro"/>
</dbReference>
<evidence type="ECO:0000259" key="2">
    <source>
        <dbReference type="Pfam" id="PF14319"/>
    </source>
</evidence>
<dbReference type="GO" id="GO:0003677">
    <property type="term" value="F:DNA binding"/>
    <property type="evidence" value="ECO:0007669"/>
    <property type="project" value="InterPro"/>
</dbReference>
<proteinExistence type="predicted"/>
<dbReference type="Pfam" id="PF04986">
    <property type="entry name" value="Y2_Tnp"/>
    <property type="match status" value="1"/>
</dbReference>
<reference evidence="3 4" key="1">
    <citation type="submission" date="2019-08" db="EMBL/GenBank/DDBJ databases">
        <title>Deep-cultivation of Planctomycetes and their phenomic and genomic characterization uncovers novel biology.</title>
        <authorList>
            <person name="Wiegand S."/>
            <person name="Jogler M."/>
            <person name="Boedeker C."/>
            <person name="Pinto D."/>
            <person name="Vollmers J."/>
            <person name="Rivas-Marin E."/>
            <person name="Kohn T."/>
            <person name="Peeters S.H."/>
            <person name="Heuer A."/>
            <person name="Rast P."/>
            <person name="Oberbeckmann S."/>
            <person name="Bunk B."/>
            <person name="Jeske O."/>
            <person name="Meyerdierks A."/>
            <person name="Storesund J.E."/>
            <person name="Kallscheuer N."/>
            <person name="Luecker S."/>
            <person name="Lage O.M."/>
            <person name="Pohl T."/>
            <person name="Merkel B.J."/>
            <person name="Hornburger P."/>
            <person name="Mueller R.-W."/>
            <person name="Bruemmer F."/>
            <person name="Labrenz M."/>
            <person name="Spormann A.M."/>
            <person name="Op Den Camp H."/>
            <person name="Overmann J."/>
            <person name="Amann R."/>
            <person name="Jetten M.S.M."/>
            <person name="Mascher T."/>
            <person name="Medema M.H."/>
            <person name="Devos D.P."/>
            <person name="Kaster A.-K."/>
            <person name="Ovreas L."/>
            <person name="Rohde M."/>
            <person name="Galperin M.Y."/>
            <person name="Jogler C."/>
        </authorList>
    </citation>
    <scope>NUCLEOTIDE SEQUENCE [LARGE SCALE GENOMIC DNA]</scope>
    <source>
        <strain evidence="3 4">LF1</strain>
    </source>
</reference>
<gene>
    <name evidence="3" type="ORF">LF1_57390</name>
</gene>
<feature type="domain" description="Transposase zinc-binding" evidence="2">
    <location>
        <begin position="9"/>
        <end position="98"/>
    </location>
</feature>
<accession>A0A5B1C787</accession>
<sequence length="311" mass="34999">MSSVALALRVHAPEYLERFGDRVPLGHRKVLGCITRCRTGELGGVQFQCDSCGSDHWVGRSCGNRHCPNCQKNKTSDWLAKQTDRLLPVHHFLVTFTVPEELRSLLRSNQREGYTAIFACGSETIRDVGSATRSLKGCELGFFGVLHTWGRDPTVYHPHVHFVVPGGGVNKRLDRWQQTAENFLFDHGTACRVYKAKFADRLRELGLYDQVDASVWKKKWIVDIRAVGDGRSVLKYLAPYVHRVAISDNRIVSVDEKTVTFRYTPSKSRQSKTRSVSGHQFVGGFAQARVAVSAAEDPLLRLDESQQRNLS</sequence>
<keyword evidence="4" id="KW-1185">Reference proteome</keyword>
<comment type="caution">
    <text evidence="3">The sequence shown here is derived from an EMBL/GenBank/DDBJ whole genome shotgun (WGS) entry which is preliminary data.</text>
</comment>
<protein>
    <submittedName>
        <fullName evidence="3">Putative transposase</fullName>
    </submittedName>
</protein>
<evidence type="ECO:0000259" key="1">
    <source>
        <dbReference type="Pfam" id="PF04986"/>
    </source>
</evidence>
<evidence type="ECO:0000313" key="4">
    <source>
        <dbReference type="Proteomes" id="UP000322699"/>
    </source>
</evidence>
<name>A0A5B1C787_9BACT</name>
<dbReference type="InterPro" id="IPR026889">
    <property type="entry name" value="Zn_Tnp"/>
</dbReference>
<dbReference type="AlphaFoldDB" id="A0A5B1C787"/>
<dbReference type="InterPro" id="IPR007069">
    <property type="entry name" value="Transposase_32"/>
</dbReference>
<dbReference type="PANTHER" id="PTHR37023:SF1">
    <property type="entry name" value="ISSOD25 TRANSPOSASE TNPA_ISSOD25"/>
    <property type="match status" value="1"/>
</dbReference>
<dbReference type="Proteomes" id="UP000322699">
    <property type="component" value="Unassembled WGS sequence"/>
</dbReference>
<dbReference type="EMBL" id="VRLW01000009">
    <property type="protein sequence ID" value="KAA1256958.1"/>
    <property type="molecule type" value="Genomic_DNA"/>
</dbReference>
<evidence type="ECO:0000313" key="3">
    <source>
        <dbReference type="EMBL" id="KAA1256958.1"/>
    </source>
</evidence>
<dbReference type="PANTHER" id="PTHR37023">
    <property type="entry name" value="TRANSPOSASE"/>
    <property type="match status" value="1"/>
</dbReference>
<feature type="domain" description="Transposase IS801/IS1294" evidence="1">
    <location>
        <begin position="141"/>
        <end position="287"/>
    </location>
</feature>